<proteinExistence type="predicted"/>
<dbReference type="OMA" id="LIMPSIC"/>
<dbReference type="OrthoDB" id="4179406at2759"/>
<feature type="compositionally biased region" description="Pro residues" evidence="1">
    <location>
        <begin position="361"/>
        <end position="372"/>
    </location>
</feature>
<dbReference type="Proteomes" id="UP000184499">
    <property type="component" value="Unassembled WGS sequence"/>
</dbReference>
<name>A0A1L9USC1_ASPBC</name>
<protein>
    <submittedName>
        <fullName evidence="2">Uncharacterized protein</fullName>
    </submittedName>
</protein>
<feature type="compositionally biased region" description="Basic and acidic residues" evidence="1">
    <location>
        <begin position="25"/>
        <end position="35"/>
    </location>
</feature>
<sequence length="451" mass="49851">MSTKKSRPQDSSFLGESWVVASPHGENEKQDERQPSEPSSPTPRPARRKRNYGSESMSTSTSSASGPELIMPSIYEAPLSEGSWVAPTTRPKRPLRRRAQKPPKDSAQEEKQQSLPPKQKVTAATPARTSRQPRARKFLESFLRTLLNCALIAAIAHMLVLPEIVQQYQTLCSLEKIATLYPASCVPPYPQPQLPRLQLAPRDTVTTSHSRLETLLSSTLNETDFLTNTLKQSESKLRDIHADLKQAYPSSKHELDLEFTGCLQATRTAAGKFDSLRADIRSAVDSLIASGDNIQGLPQHARHATQMARREQYLDQLTTRMQSKVDSLSTDLATLDDHLESIGTIVARESKQPKPSSSTPAPGPNNPGPEPGPKSDQPPRLRTFVDSFLGVNLPAILRPITTESESAISSPDPSLADLFREASTNHRPVIKVVRNLSNQLQILQQRRYSAI</sequence>
<accession>A0A1L9USC1</accession>
<dbReference type="EMBL" id="KV878681">
    <property type="protein sequence ID" value="OJJ74466.1"/>
    <property type="molecule type" value="Genomic_DNA"/>
</dbReference>
<evidence type="ECO:0000313" key="2">
    <source>
        <dbReference type="EMBL" id="OJJ74466.1"/>
    </source>
</evidence>
<evidence type="ECO:0000313" key="3">
    <source>
        <dbReference type="Proteomes" id="UP000184499"/>
    </source>
</evidence>
<feature type="compositionally biased region" description="Low complexity" evidence="1">
    <location>
        <begin position="54"/>
        <end position="65"/>
    </location>
</feature>
<dbReference type="VEuPathDB" id="FungiDB:ASPBRDRAFT_27494"/>
<dbReference type="STRING" id="767769.A0A1L9USC1"/>
<evidence type="ECO:0000256" key="1">
    <source>
        <dbReference type="SAM" id="MobiDB-lite"/>
    </source>
</evidence>
<feature type="region of interest" description="Disordered" evidence="1">
    <location>
        <begin position="346"/>
        <end position="381"/>
    </location>
</feature>
<organism evidence="2 3">
    <name type="scientific">Aspergillus brasiliensis (strain CBS 101740 / IMI 381727 / IBT 21946)</name>
    <dbReference type="NCBI Taxonomy" id="767769"/>
    <lineage>
        <taxon>Eukaryota</taxon>
        <taxon>Fungi</taxon>
        <taxon>Dikarya</taxon>
        <taxon>Ascomycota</taxon>
        <taxon>Pezizomycotina</taxon>
        <taxon>Eurotiomycetes</taxon>
        <taxon>Eurotiomycetidae</taxon>
        <taxon>Eurotiales</taxon>
        <taxon>Aspergillaceae</taxon>
        <taxon>Aspergillus</taxon>
        <taxon>Aspergillus subgen. Circumdati</taxon>
    </lineage>
</organism>
<feature type="compositionally biased region" description="Basic and acidic residues" evidence="1">
    <location>
        <begin position="102"/>
        <end position="112"/>
    </location>
</feature>
<dbReference type="RefSeq" id="XP_067481714.1">
    <property type="nucleotide sequence ID" value="XM_067622388.1"/>
</dbReference>
<dbReference type="GeneID" id="93574876"/>
<keyword evidence="3" id="KW-1185">Reference proteome</keyword>
<feature type="compositionally biased region" description="Basic residues" evidence="1">
    <location>
        <begin position="90"/>
        <end position="101"/>
    </location>
</feature>
<gene>
    <name evidence="2" type="ORF">ASPBRDRAFT_27494</name>
</gene>
<reference evidence="3" key="1">
    <citation type="journal article" date="2017" name="Genome Biol.">
        <title>Comparative genomics reveals high biological diversity and specific adaptations in the industrially and medically important fungal genus Aspergillus.</title>
        <authorList>
            <person name="de Vries R.P."/>
            <person name="Riley R."/>
            <person name="Wiebenga A."/>
            <person name="Aguilar-Osorio G."/>
            <person name="Amillis S."/>
            <person name="Uchima C.A."/>
            <person name="Anderluh G."/>
            <person name="Asadollahi M."/>
            <person name="Askin M."/>
            <person name="Barry K."/>
            <person name="Battaglia E."/>
            <person name="Bayram O."/>
            <person name="Benocci T."/>
            <person name="Braus-Stromeyer S.A."/>
            <person name="Caldana C."/>
            <person name="Canovas D."/>
            <person name="Cerqueira G.C."/>
            <person name="Chen F."/>
            <person name="Chen W."/>
            <person name="Choi C."/>
            <person name="Clum A."/>
            <person name="Dos Santos R.A."/>
            <person name="Damasio A.R."/>
            <person name="Diallinas G."/>
            <person name="Emri T."/>
            <person name="Fekete E."/>
            <person name="Flipphi M."/>
            <person name="Freyberg S."/>
            <person name="Gallo A."/>
            <person name="Gournas C."/>
            <person name="Habgood R."/>
            <person name="Hainaut M."/>
            <person name="Harispe M.L."/>
            <person name="Henrissat B."/>
            <person name="Hilden K.S."/>
            <person name="Hope R."/>
            <person name="Hossain A."/>
            <person name="Karabika E."/>
            <person name="Karaffa L."/>
            <person name="Karanyi Z."/>
            <person name="Krasevec N."/>
            <person name="Kuo A."/>
            <person name="Kusch H."/>
            <person name="LaButti K."/>
            <person name="Lagendijk E.L."/>
            <person name="Lapidus A."/>
            <person name="Levasseur A."/>
            <person name="Lindquist E."/>
            <person name="Lipzen A."/>
            <person name="Logrieco A.F."/>
            <person name="MacCabe A."/>
            <person name="Maekelae M.R."/>
            <person name="Malavazi I."/>
            <person name="Melin P."/>
            <person name="Meyer V."/>
            <person name="Mielnichuk N."/>
            <person name="Miskei M."/>
            <person name="Molnar A.P."/>
            <person name="Mule G."/>
            <person name="Ngan C.Y."/>
            <person name="Orejas M."/>
            <person name="Orosz E."/>
            <person name="Ouedraogo J.P."/>
            <person name="Overkamp K.M."/>
            <person name="Park H.-S."/>
            <person name="Perrone G."/>
            <person name="Piumi F."/>
            <person name="Punt P.J."/>
            <person name="Ram A.F."/>
            <person name="Ramon A."/>
            <person name="Rauscher S."/>
            <person name="Record E."/>
            <person name="Riano-Pachon D.M."/>
            <person name="Robert V."/>
            <person name="Roehrig J."/>
            <person name="Ruller R."/>
            <person name="Salamov A."/>
            <person name="Salih N.S."/>
            <person name="Samson R.A."/>
            <person name="Sandor E."/>
            <person name="Sanguinetti M."/>
            <person name="Schuetze T."/>
            <person name="Sepcic K."/>
            <person name="Shelest E."/>
            <person name="Sherlock G."/>
            <person name="Sophianopoulou V."/>
            <person name="Squina F.M."/>
            <person name="Sun H."/>
            <person name="Susca A."/>
            <person name="Todd R.B."/>
            <person name="Tsang A."/>
            <person name="Unkles S.E."/>
            <person name="van de Wiele N."/>
            <person name="van Rossen-Uffink D."/>
            <person name="Oliveira J.V."/>
            <person name="Vesth T.C."/>
            <person name="Visser J."/>
            <person name="Yu J.-H."/>
            <person name="Zhou M."/>
            <person name="Andersen M.R."/>
            <person name="Archer D.B."/>
            <person name="Baker S.E."/>
            <person name="Benoit I."/>
            <person name="Brakhage A.A."/>
            <person name="Braus G.H."/>
            <person name="Fischer R."/>
            <person name="Frisvad J.C."/>
            <person name="Goldman G.H."/>
            <person name="Houbraken J."/>
            <person name="Oakley B."/>
            <person name="Pocsi I."/>
            <person name="Scazzocchio C."/>
            <person name="Seiboth B."/>
            <person name="vanKuyk P.A."/>
            <person name="Wortman J."/>
            <person name="Dyer P.S."/>
            <person name="Grigoriev I.V."/>
        </authorList>
    </citation>
    <scope>NUCLEOTIDE SEQUENCE [LARGE SCALE GENOMIC DNA]</scope>
    <source>
        <strain evidence="3">CBS 101740 / IMI 381727 / IBT 21946</strain>
    </source>
</reference>
<feature type="region of interest" description="Disordered" evidence="1">
    <location>
        <begin position="1"/>
        <end position="132"/>
    </location>
</feature>
<dbReference type="AlphaFoldDB" id="A0A1L9USC1"/>